<feature type="compositionally biased region" description="Polar residues" evidence="2">
    <location>
        <begin position="295"/>
        <end position="308"/>
    </location>
</feature>
<name>A0A2P5DLQ4_PARAD</name>
<feature type="compositionally biased region" description="Acidic residues" evidence="2">
    <location>
        <begin position="38"/>
        <end position="47"/>
    </location>
</feature>
<dbReference type="AlphaFoldDB" id="A0A2P5DLQ4"/>
<accession>A0A2P5DLQ4</accession>
<feature type="coiled-coil region" evidence="1">
    <location>
        <begin position="316"/>
        <end position="368"/>
    </location>
</feature>
<dbReference type="STRING" id="3476.A0A2P5DLQ4"/>
<evidence type="ECO:0000256" key="1">
    <source>
        <dbReference type="SAM" id="Coils"/>
    </source>
</evidence>
<dbReference type="PANTHER" id="PTHR37261:SF1">
    <property type="entry name" value="40S RIBOSOMAL PROTEIN S27"/>
    <property type="match status" value="1"/>
</dbReference>
<dbReference type="EMBL" id="JXTB01000029">
    <property type="protein sequence ID" value="PON74221.1"/>
    <property type="molecule type" value="Genomic_DNA"/>
</dbReference>
<feature type="region of interest" description="Disordered" evidence="2">
    <location>
        <begin position="559"/>
        <end position="587"/>
    </location>
</feature>
<proteinExistence type="predicted"/>
<feature type="region of interest" description="Disordered" evidence="2">
    <location>
        <begin position="295"/>
        <end position="315"/>
    </location>
</feature>
<feature type="compositionally biased region" description="Basic and acidic residues" evidence="2">
    <location>
        <begin position="242"/>
        <end position="261"/>
    </location>
</feature>
<evidence type="ECO:0000256" key="2">
    <source>
        <dbReference type="SAM" id="MobiDB-lite"/>
    </source>
</evidence>
<evidence type="ECO:0000313" key="3">
    <source>
        <dbReference type="EMBL" id="PON74221.1"/>
    </source>
</evidence>
<comment type="caution">
    <text evidence="3">The sequence shown here is derived from an EMBL/GenBank/DDBJ whole genome shotgun (WGS) entry which is preliminary data.</text>
</comment>
<sequence>MESEATNPWRSLTTNWTAVHGSLANSLTLESSLSAIAGDEDENDETDLNSTRAKPQPLVLKPESPDSGPCEITVSFKQEHEVQQIYVRSTARVYEIYFESNPHSGKEYLCTVRCGVAARDEEVVHDNPSKEVLRNDSSQSSEDEWVEVKVPDNSFPLITQDYYEATAQISDAHPCLSLTLRLLSVQSKDSVCVDEVYVFADPVDSTVSEKEVDQRETSSGNSLMAMLLPSLLQMSKANSATRTEDKHTSEASRKQNFKESGSEAAHPTVQREGNSSIDDTQKLESQDVNRANVSAAQLQNPVQVSPGESKTDLPPTDRLERALDQLSSRMGRIEDLFLRLEENLLKPINSIEERLHRVEQQLEVLTSKQKNSELPTCTRFCAPNFSRVPSDSNSFYHSEIDYPLCEEFQSNSKCIHSDVQSNPVNDVSDSVNATHLLPSLVVTAPEFSTCDGEEENHASESVTDSSMDKMMHKLTVDDALASALAGFVSSVSICAQDHTPTLSVKAPEFPSEEDTEVDQNASPKGRSPIGTDEAWSVDGSLSNVSHVSCLDNERDLVRSVDHDQSEKTAEEVDGCYQRSEGEGEEKELINKNDEQAYHDTERTELFQTTEGTENGEVCTKANNDLVHDKIYIQNNFLLNQIDAIGSDTKEEDATSDSDSLTAAVDISKERSDKDVLRDMYEFSHAASVVDFESSVLDVKFASQNCCDRNCPLEALLSDLPDSKSEETCVEESHDTPPIDEHCDLISVEEGEALSPATNGQIYVDFDYCSLPGPLSTEGETPIASNISCCHETSAVSLI</sequence>
<feature type="region of interest" description="Disordered" evidence="2">
    <location>
        <begin position="237"/>
        <end position="279"/>
    </location>
</feature>
<dbReference type="Proteomes" id="UP000237105">
    <property type="component" value="Unassembled WGS sequence"/>
</dbReference>
<reference evidence="4" key="1">
    <citation type="submission" date="2016-06" db="EMBL/GenBank/DDBJ databases">
        <title>Parallel loss of symbiosis genes in relatives of nitrogen-fixing non-legume Parasponia.</title>
        <authorList>
            <person name="Van Velzen R."/>
            <person name="Holmer R."/>
            <person name="Bu F."/>
            <person name="Rutten L."/>
            <person name="Van Zeijl A."/>
            <person name="Liu W."/>
            <person name="Santuari L."/>
            <person name="Cao Q."/>
            <person name="Sharma T."/>
            <person name="Shen D."/>
            <person name="Roswanjaya Y."/>
            <person name="Wardhani T."/>
            <person name="Kalhor M.S."/>
            <person name="Jansen J."/>
            <person name="Van den Hoogen J."/>
            <person name="Gungor B."/>
            <person name="Hartog M."/>
            <person name="Hontelez J."/>
            <person name="Verver J."/>
            <person name="Yang W.-C."/>
            <person name="Schijlen E."/>
            <person name="Repin R."/>
            <person name="Schilthuizen M."/>
            <person name="Schranz E."/>
            <person name="Heidstra R."/>
            <person name="Miyata K."/>
            <person name="Fedorova E."/>
            <person name="Kohlen W."/>
            <person name="Bisseling T."/>
            <person name="Smit S."/>
            <person name="Geurts R."/>
        </authorList>
    </citation>
    <scope>NUCLEOTIDE SEQUENCE [LARGE SCALE GENOMIC DNA]</scope>
    <source>
        <strain evidence="4">cv. WU1-14</strain>
    </source>
</reference>
<dbReference type="PANTHER" id="PTHR37261">
    <property type="entry name" value="40S RIBOSOMAL PROTEIN S27"/>
    <property type="match status" value="1"/>
</dbReference>
<feature type="compositionally biased region" description="Basic and acidic residues" evidence="2">
    <location>
        <begin position="559"/>
        <end position="570"/>
    </location>
</feature>
<feature type="region of interest" description="Disordered" evidence="2">
    <location>
        <begin position="38"/>
        <end position="67"/>
    </location>
</feature>
<protein>
    <submittedName>
        <fullName evidence="3">Uncharacterized protein</fullName>
    </submittedName>
</protein>
<gene>
    <name evidence="3" type="ORF">PanWU01x14_050530</name>
</gene>
<organism evidence="3 4">
    <name type="scientific">Parasponia andersonii</name>
    <name type="common">Sponia andersonii</name>
    <dbReference type="NCBI Taxonomy" id="3476"/>
    <lineage>
        <taxon>Eukaryota</taxon>
        <taxon>Viridiplantae</taxon>
        <taxon>Streptophyta</taxon>
        <taxon>Embryophyta</taxon>
        <taxon>Tracheophyta</taxon>
        <taxon>Spermatophyta</taxon>
        <taxon>Magnoliopsida</taxon>
        <taxon>eudicotyledons</taxon>
        <taxon>Gunneridae</taxon>
        <taxon>Pentapetalae</taxon>
        <taxon>rosids</taxon>
        <taxon>fabids</taxon>
        <taxon>Rosales</taxon>
        <taxon>Cannabaceae</taxon>
        <taxon>Parasponia</taxon>
    </lineage>
</organism>
<keyword evidence="4" id="KW-1185">Reference proteome</keyword>
<keyword evidence="1" id="KW-0175">Coiled coil</keyword>
<feature type="region of interest" description="Disordered" evidence="2">
    <location>
        <begin position="503"/>
        <end position="533"/>
    </location>
</feature>
<dbReference type="OrthoDB" id="1939758at2759"/>
<evidence type="ECO:0000313" key="4">
    <source>
        <dbReference type="Proteomes" id="UP000237105"/>
    </source>
</evidence>